<comment type="caution">
    <text evidence="1">The sequence shown here is derived from an EMBL/GenBank/DDBJ whole genome shotgun (WGS) entry which is preliminary data.</text>
</comment>
<dbReference type="EMBL" id="BTSX01000004">
    <property type="protein sequence ID" value="GMS93847.1"/>
    <property type="molecule type" value="Genomic_DNA"/>
</dbReference>
<proteinExistence type="predicted"/>
<reference evidence="1" key="1">
    <citation type="submission" date="2023-10" db="EMBL/GenBank/DDBJ databases">
        <title>Genome assembly of Pristionchus species.</title>
        <authorList>
            <person name="Yoshida K."/>
            <person name="Sommer R.J."/>
        </authorList>
    </citation>
    <scope>NUCLEOTIDE SEQUENCE</scope>
    <source>
        <strain evidence="1">RS0144</strain>
    </source>
</reference>
<name>A0AAV5THU6_9BILA</name>
<sequence length="84" mass="9442">CQAIMFLSEKDCGEQLLATLAKEANANMKTLMQKLIDNVQKGEIKASQSIINRMDAAQKQYATDNYWVRACLPMKSCLECPVEL</sequence>
<feature type="non-terminal residue" evidence="1">
    <location>
        <position position="1"/>
    </location>
</feature>
<keyword evidence="2" id="KW-1185">Reference proteome</keyword>
<accession>A0AAV5THU6</accession>
<dbReference type="AlphaFoldDB" id="A0AAV5THU6"/>
<protein>
    <submittedName>
        <fullName evidence="1">Uncharacterized protein</fullName>
    </submittedName>
</protein>
<evidence type="ECO:0000313" key="2">
    <source>
        <dbReference type="Proteomes" id="UP001432027"/>
    </source>
</evidence>
<evidence type="ECO:0000313" key="1">
    <source>
        <dbReference type="EMBL" id="GMS93847.1"/>
    </source>
</evidence>
<organism evidence="1 2">
    <name type="scientific">Pristionchus entomophagus</name>
    <dbReference type="NCBI Taxonomy" id="358040"/>
    <lineage>
        <taxon>Eukaryota</taxon>
        <taxon>Metazoa</taxon>
        <taxon>Ecdysozoa</taxon>
        <taxon>Nematoda</taxon>
        <taxon>Chromadorea</taxon>
        <taxon>Rhabditida</taxon>
        <taxon>Rhabditina</taxon>
        <taxon>Diplogasteromorpha</taxon>
        <taxon>Diplogasteroidea</taxon>
        <taxon>Neodiplogasteridae</taxon>
        <taxon>Pristionchus</taxon>
    </lineage>
</organism>
<gene>
    <name evidence="1" type="ORF">PENTCL1PPCAC_16022</name>
</gene>
<dbReference type="Proteomes" id="UP001432027">
    <property type="component" value="Unassembled WGS sequence"/>
</dbReference>